<dbReference type="EMBL" id="JACGWJ010000019">
    <property type="protein sequence ID" value="KAL0345289.1"/>
    <property type="molecule type" value="Genomic_DNA"/>
</dbReference>
<proteinExistence type="predicted"/>
<dbReference type="AlphaFoldDB" id="A0AAW2NNG5"/>
<sequence>MSFWVSNGSGPGAVHLRLQCSLHAFYHRGRLVTLMGNPSMTLQFAFCSAVSLSRHQFR</sequence>
<evidence type="ECO:0000313" key="1">
    <source>
        <dbReference type="EMBL" id="KAL0345289.1"/>
    </source>
</evidence>
<reference evidence="1" key="2">
    <citation type="journal article" date="2024" name="Plant">
        <title>Genomic evolution and insights into agronomic trait innovations of Sesamum species.</title>
        <authorList>
            <person name="Miao H."/>
            <person name="Wang L."/>
            <person name="Qu L."/>
            <person name="Liu H."/>
            <person name="Sun Y."/>
            <person name="Le M."/>
            <person name="Wang Q."/>
            <person name="Wei S."/>
            <person name="Zheng Y."/>
            <person name="Lin W."/>
            <person name="Duan Y."/>
            <person name="Cao H."/>
            <person name="Xiong S."/>
            <person name="Wang X."/>
            <person name="Wei L."/>
            <person name="Li C."/>
            <person name="Ma Q."/>
            <person name="Ju M."/>
            <person name="Zhao R."/>
            <person name="Li G."/>
            <person name="Mu C."/>
            <person name="Tian Q."/>
            <person name="Mei H."/>
            <person name="Zhang T."/>
            <person name="Gao T."/>
            <person name="Zhang H."/>
        </authorList>
    </citation>
    <scope>NUCLEOTIDE SEQUENCE</scope>
    <source>
        <strain evidence="1">G02</strain>
    </source>
</reference>
<organism evidence="1">
    <name type="scientific">Sesamum radiatum</name>
    <name type="common">Black benniseed</name>
    <dbReference type="NCBI Taxonomy" id="300843"/>
    <lineage>
        <taxon>Eukaryota</taxon>
        <taxon>Viridiplantae</taxon>
        <taxon>Streptophyta</taxon>
        <taxon>Embryophyta</taxon>
        <taxon>Tracheophyta</taxon>
        <taxon>Spermatophyta</taxon>
        <taxon>Magnoliopsida</taxon>
        <taxon>eudicotyledons</taxon>
        <taxon>Gunneridae</taxon>
        <taxon>Pentapetalae</taxon>
        <taxon>asterids</taxon>
        <taxon>lamiids</taxon>
        <taxon>Lamiales</taxon>
        <taxon>Pedaliaceae</taxon>
        <taxon>Sesamum</taxon>
    </lineage>
</organism>
<reference evidence="1" key="1">
    <citation type="submission" date="2020-06" db="EMBL/GenBank/DDBJ databases">
        <authorList>
            <person name="Li T."/>
            <person name="Hu X."/>
            <person name="Zhang T."/>
            <person name="Song X."/>
            <person name="Zhang H."/>
            <person name="Dai N."/>
            <person name="Sheng W."/>
            <person name="Hou X."/>
            <person name="Wei L."/>
        </authorList>
    </citation>
    <scope>NUCLEOTIDE SEQUENCE</scope>
    <source>
        <strain evidence="1">G02</strain>
        <tissue evidence="1">Leaf</tissue>
    </source>
</reference>
<gene>
    <name evidence="1" type="ORF">Sradi_4360200</name>
</gene>
<accession>A0AAW2NNG5</accession>
<name>A0AAW2NNG5_SESRA</name>
<comment type="caution">
    <text evidence="1">The sequence shown here is derived from an EMBL/GenBank/DDBJ whole genome shotgun (WGS) entry which is preliminary data.</text>
</comment>
<protein>
    <submittedName>
        <fullName evidence="1">Uncharacterized protein</fullName>
    </submittedName>
</protein>